<comment type="caution">
    <text evidence="1">The sequence shown here is derived from an EMBL/GenBank/DDBJ whole genome shotgun (WGS) entry which is preliminary data.</text>
</comment>
<accession>A0A9N9AN88</accession>
<reference evidence="1" key="1">
    <citation type="submission" date="2021-06" db="EMBL/GenBank/DDBJ databases">
        <authorList>
            <person name="Kallberg Y."/>
            <person name="Tangrot J."/>
            <person name="Rosling A."/>
        </authorList>
    </citation>
    <scope>NUCLEOTIDE SEQUENCE</scope>
    <source>
        <strain evidence="1">87-6 pot B 2015</strain>
    </source>
</reference>
<dbReference type="EMBL" id="CAJVPP010001105">
    <property type="protein sequence ID" value="CAG8534361.1"/>
    <property type="molecule type" value="Genomic_DNA"/>
</dbReference>
<protein>
    <submittedName>
        <fullName evidence="1">12209_t:CDS:1</fullName>
    </submittedName>
</protein>
<gene>
    <name evidence="1" type="ORF">FMOSSE_LOCUS5665</name>
</gene>
<keyword evidence="2" id="KW-1185">Reference proteome</keyword>
<name>A0A9N9AN88_FUNMO</name>
<sequence length="60" mass="6794">MRLSHLYGITKDPTTLNFMILLKEMKSSSLEVLLGKPYTKASDIYSSCGIHILLMISNYL</sequence>
<dbReference type="AlphaFoldDB" id="A0A9N9AN88"/>
<dbReference type="Proteomes" id="UP000789375">
    <property type="component" value="Unassembled WGS sequence"/>
</dbReference>
<evidence type="ECO:0000313" key="1">
    <source>
        <dbReference type="EMBL" id="CAG8534361.1"/>
    </source>
</evidence>
<proteinExistence type="predicted"/>
<organism evidence="1 2">
    <name type="scientific">Funneliformis mosseae</name>
    <name type="common">Endomycorrhizal fungus</name>
    <name type="synonym">Glomus mosseae</name>
    <dbReference type="NCBI Taxonomy" id="27381"/>
    <lineage>
        <taxon>Eukaryota</taxon>
        <taxon>Fungi</taxon>
        <taxon>Fungi incertae sedis</taxon>
        <taxon>Mucoromycota</taxon>
        <taxon>Glomeromycotina</taxon>
        <taxon>Glomeromycetes</taxon>
        <taxon>Glomerales</taxon>
        <taxon>Glomeraceae</taxon>
        <taxon>Funneliformis</taxon>
    </lineage>
</organism>
<evidence type="ECO:0000313" key="2">
    <source>
        <dbReference type="Proteomes" id="UP000789375"/>
    </source>
</evidence>